<evidence type="ECO:0000313" key="3">
    <source>
        <dbReference type="Proteomes" id="UP000244571"/>
    </source>
</evidence>
<reference evidence="2 3" key="1">
    <citation type="submission" date="2018-04" db="EMBL/GenBank/DDBJ databases">
        <title>Bordetella sp. HZ20 isolated from seawater.</title>
        <authorList>
            <person name="Sun C."/>
        </authorList>
    </citation>
    <scope>NUCLEOTIDE SEQUENCE [LARGE SCALE GENOMIC DNA]</scope>
    <source>
        <strain evidence="2 3">HZ20</strain>
    </source>
</reference>
<accession>A0A2R4XF42</accession>
<feature type="compositionally biased region" description="Low complexity" evidence="1">
    <location>
        <begin position="29"/>
        <end position="41"/>
    </location>
</feature>
<proteinExistence type="predicted"/>
<evidence type="ECO:0000256" key="1">
    <source>
        <dbReference type="SAM" id="MobiDB-lite"/>
    </source>
</evidence>
<dbReference type="AlphaFoldDB" id="A0A2R4XF42"/>
<dbReference type="Proteomes" id="UP000244571">
    <property type="component" value="Chromosome"/>
</dbReference>
<sequence length="59" mass="6661">MHILTHPLGTPYFNERRLSPYPLTFITATRTTGTRSQTSQTPSDQIQPGPINPDASYMR</sequence>
<name>A0A2R4XF42_9BURK</name>
<dbReference type="EMBL" id="CP028901">
    <property type="protein sequence ID" value="AWB32410.1"/>
    <property type="molecule type" value="Genomic_DNA"/>
</dbReference>
<organism evidence="2 3">
    <name type="scientific">Orrella marina</name>
    <dbReference type="NCBI Taxonomy" id="2163011"/>
    <lineage>
        <taxon>Bacteria</taxon>
        <taxon>Pseudomonadati</taxon>
        <taxon>Pseudomonadota</taxon>
        <taxon>Betaproteobacteria</taxon>
        <taxon>Burkholderiales</taxon>
        <taxon>Alcaligenaceae</taxon>
        <taxon>Orrella</taxon>
    </lineage>
</organism>
<feature type="region of interest" description="Disordered" evidence="1">
    <location>
        <begin position="29"/>
        <end position="59"/>
    </location>
</feature>
<dbReference type="KEGG" id="boz:DBV39_00315"/>
<evidence type="ECO:0000313" key="2">
    <source>
        <dbReference type="EMBL" id="AWB32410.1"/>
    </source>
</evidence>
<keyword evidence="3" id="KW-1185">Reference proteome</keyword>
<protein>
    <submittedName>
        <fullName evidence="2">Uncharacterized protein</fullName>
    </submittedName>
</protein>
<gene>
    <name evidence="2" type="ORF">DBV39_00315</name>
</gene>